<accession>A0ABR6XKG1</accession>
<dbReference type="RefSeq" id="WP_186888967.1">
    <property type="nucleotide sequence ID" value="NZ_JACOFU010000001.1"/>
</dbReference>
<reference evidence="2 3" key="1">
    <citation type="submission" date="2020-08" db="EMBL/GenBank/DDBJ databases">
        <title>Novel species isolated from subtropical streams in China.</title>
        <authorList>
            <person name="Lu H."/>
        </authorList>
    </citation>
    <scope>NUCLEOTIDE SEQUENCE [LARGE SCALE GENOMIC DNA]</scope>
    <source>
        <strain evidence="2 3">KCTC 52442</strain>
    </source>
</reference>
<keyword evidence="1" id="KW-0472">Membrane</keyword>
<dbReference type="Proteomes" id="UP000643610">
    <property type="component" value="Unassembled WGS sequence"/>
</dbReference>
<evidence type="ECO:0000256" key="1">
    <source>
        <dbReference type="SAM" id="Phobius"/>
    </source>
</evidence>
<evidence type="ECO:0000313" key="3">
    <source>
        <dbReference type="Proteomes" id="UP000643610"/>
    </source>
</evidence>
<keyword evidence="3" id="KW-1185">Reference proteome</keyword>
<feature type="transmembrane region" description="Helical" evidence="1">
    <location>
        <begin position="71"/>
        <end position="91"/>
    </location>
</feature>
<proteinExistence type="predicted"/>
<feature type="transmembrane region" description="Helical" evidence="1">
    <location>
        <begin position="44"/>
        <end position="64"/>
    </location>
</feature>
<organism evidence="2 3">
    <name type="scientific">Undibacterium amnicola</name>
    <dbReference type="NCBI Taxonomy" id="1834038"/>
    <lineage>
        <taxon>Bacteria</taxon>
        <taxon>Pseudomonadati</taxon>
        <taxon>Pseudomonadota</taxon>
        <taxon>Betaproteobacteria</taxon>
        <taxon>Burkholderiales</taxon>
        <taxon>Oxalobacteraceae</taxon>
        <taxon>Undibacterium</taxon>
    </lineage>
</organism>
<dbReference type="Pfam" id="PF03203">
    <property type="entry name" value="MerC"/>
    <property type="match status" value="1"/>
</dbReference>
<name>A0ABR6XKG1_9BURK</name>
<keyword evidence="1" id="KW-1133">Transmembrane helix</keyword>
<comment type="caution">
    <text evidence="2">The sequence shown here is derived from an EMBL/GenBank/DDBJ whole genome shotgun (WGS) entry which is preliminary data.</text>
</comment>
<protein>
    <submittedName>
        <fullName evidence="2">MerC domain-containing protein</fullName>
    </submittedName>
</protein>
<evidence type="ECO:0000313" key="2">
    <source>
        <dbReference type="EMBL" id="MBC3829910.1"/>
    </source>
</evidence>
<dbReference type="EMBL" id="JACOFU010000001">
    <property type="protein sequence ID" value="MBC3829910.1"/>
    <property type="molecule type" value="Genomic_DNA"/>
</dbReference>
<feature type="transmembrane region" description="Helical" evidence="1">
    <location>
        <begin position="12"/>
        <end position="32"/>
    </location>
</feature>
<dbReference type="InterPro" id="IPR004891">
    <property type="entry name" value="Mercury-R_MerC"/>
</dbReference>
<feature type="transmembrane region" description="Helical" evidence="1">
    <location>
        <begin position="97"/>
        <end position="115"/>
    </location>
</feature>
<sequence length="164" mass="18028">MKLIIKLGDYLGVFASALCVLHCALTPIALLIPFLTQIPHHDDFHYWMIAVVALPIIFSLIPGFAQHRKAIVLLFGLTGFICFLISIFWVGPRYGELAEVMLASIGGVNLIIAHIKNRGYCKACALAPAMTGTATPSATSLNHELFQYDEIEQEKQAMKEISNA</sequence>
<keyword evidence="1" id="KW-0812">Transmembrane</keyword>
<gene>
    <name evidence="2" type="ORF">H8K33_00145</name>
</gene>